<dbReference type="AlphaFoldDB" id="A0A8J6AYC7"/>
<keyword evidence="3" id="KW-1185">Reference proteome</keyword>
<dbReference type="EMBL" id="JAHDYR010000066">
    <property type="protein sequence ID" value="KAG9390259.1"/>
    <property type="molecule type" value="Genomic_DNA"/>
</dbReference>
<evidence type="ECO:0000313" key="2">
    <source>
        <dbReference type="EMBL" id="KAG9390259.1"/>
    </source>
</evidence>
<keyword evidence="1" id="KW-0175">Coiled coil</keyword>
<comment type="caution">
    <text evidence="2">The sequence shown here is derived from an EMBL/GenBank/DDBJ whole genome shotgun (WGS) entry which is preliminary data.</text>
</comment>
<reference evidence="2" key="1">
    <citation type="submission" date="2021-05" db="EMBL/GenBank/DDBJ databases">
        <title>A free-living protist that lacks canonical eukaryotic 1 DNA replication and segregation systems.</title>
        <authorList>
            <person name="Salas-Leiva D.E."/>
            <person name="Tromer E.C."/>
            <person name="Curtis B.A."/>
            <person name="Jerlstrom-Hultqvist J."/>
            <person name="Kolisko M."/>
            <person name="Yi Z."/>
            <person name="Salas-Leiva J.S."/>
            <person name="Gallot-Lavallee L."/>
            <person name="Kops G.J.P.L."/>
            <person name="Archibald J.M."/>
            <person name="Simpson A.G.B."/>
            <person name="Roger A.J."/>
        </authorList>
    </citation>
    <scope>NUCLEOTIDE SEQUENCE</scope>
    <source>
        <strain evidence="2">BICM</strain>
    </source>
</reference>
<protein>
    <recommendedName>
        <fullName evidence="4">Kinetochore protein SPC25</fullName>
    </recommendedName>
</protein>
<proteinExistence type="predicted"/>
<evidence type="ECO:0000256" key="1">
    <source>
        <dbReference type="SAM" id="Coils"/>
    </source>
</evidence>
<evidence type="ECO:0008006" key="4">
    <source>
        <dbReference type="Google" id="ProtNLM"/>
    </source>
</evidence>
<evidence type="ECO:0000313" key="3">
    <source>
        <dbReference type="Proteomes" id="UP000717585"/>
    </source>
</evidence>
<feature type="coiled-coil region" evidence="1">
    <location>
        <begin position="128"/>
        <end position="162"/>
    </location>
</feature>
<accession>A0A8J6AYC7</accession>
<dbReference type="Proteomes" id="UP000717585">
    <property type="component" value="Unassembled WGS sequence"/>
</dbReference>
<organism evidence="2 3">
    <name type="scientific">Carpediemonas membranifera</name>
    <dbReference type="NCBI Taxonomy" id="201153"/>
    <lineage>
        <taxon>Eukaryota</taxon>
        <taxon>Metamonada</taxon>
        <taxon>Carpediemonas-like organisms</taxon>
        <taxon>Carpediemonas</taxon>
    </lineage>
</organism>
<gene>
    <name evidence="2" type="ORF">J8273_8299</name>
</gene>
<sequence>MTETLEDVFEDIQKLYRMQYILSRLLDPSKETSSDEDEDLGVSGSTEATFDIFTDHEWLQYYTDIDRLSTDLTEEVDKANEQLQELRETTDAQAKNSHSNVTYSDTAAALEKLEQQLETRADLPVLREAELKRARTDHEERLEQVKDDVHKALARYRQTMDEINADKATEEACVGGTDIRSAPGDDGQIVVTMSLGQGDFRIILSDDDPAIDPALQSDPVRQLCASLPADLRRLEFVALGLLHTFR</sequence>
<name>A0A8J6AYC7_9EUKA</name>
<feature type="coiled-coil region" evidence="1">
    <location>
        <begin position="69"/>
        <end position="96"/>
    </location>
</feature>